<evidence type="ECO:0000313" key="8">
    <source>
        <dbReference type="EMBL" id="ELY56978.1"/>
    </source>
</evidence>
<dbReference type="PRINTS" id="PR01874">
    <property type="entry name" value="DNAREPAIRADA"/>
</dbReference>
<dbReference type="PIRSF" id="PIRSF039117">
    <property type="entry name" value="KaiC"/>
    <property type="match status" value="1"/>
</dbReference>
<dbReference type="Pfam" id="PF06745">
    <property type="entry name" value="ATPase"/>
    <property type="match status" value="2"/>
</dbReference>
<accession>L9X8L7</accession>
<evidence type="ECO:0000256" key="4">
    <source>
        <dbReference type="ARBA" id="ARBA00022737"/>
    </source>
</evidence>
<evidence type="ECO:0000256" key="3">
    <source>
        <dbReference type="ARBA" id="ARBA00022679"/>
    </source>
</evidence>
<dbReference type="PANTHER" id="PTHR42926">
    <property type="match status" value="1"/>
</dbReference>
<keyword evidence="5" id="KW-0418">Kinase</keyword>
<keyword evidence="3" id="KW-0808">Transferase</keyword>
<reference evidence="8 9" key="1">
    <citation type="journal article" date="2014" name="PLoS Genet.">
        <title>Phylogenetically driven sequencing of extremely halophilic archaea reveals strategies for static and dynamic osmo-response.</title>
        <authorList>
            <person name="Becker E.A."/>
            <person name="Seitzer P.M."/>
            <person name="Tritt A."/>
            <person name="Larsen D."/>
            <person name="Krusor M."/>
            <person name="Yao A.I."/>
            <person name="Wu D."/>
            <person name="Madern D."/>
            <person name="Eisen J.A."/>
            <person name="Darling A.E."/>
            <person name="Facciotti M.T."/>
        </authorList>
    </citation>
    <scope>NUCLEOTIDE SEQUENCE [LARGE SCALE GENOMIC DNA]</scope>
    <source>
        <strain evidence="8 9">DSM 18795</strain>
    </source>
</reference>
<dbReference type="InterPro" id="IPR027417">
    <property type="entry name" value="P-loop_NTPase"/>
</dbReference>
<evidence type="ECO:0000256" key="2">
    <source>
        <dbReference type="ARBA" id="ARBA00022553"/>
    </source>
</evidence>
<keyword evidence="6" id="KW-0378">Hydrolase</keyword>
<evidence type="ECO:0000259" key="7">
    <source>
        <dbReference type="PROSITE" id="PS51146"/>
    </source>
</evidence>
<dbReference type="Proteomes" id="UP000011531">
    <property type="component" value="Unassembled WGS sequence"/>
</dbReference>
<comment type="caution">
    <text evidence="8">The sequence shown here is derived from an EMBL/GenBank/DDBJ whole genome shotgun (WGS) entry which is preliminary data.</text>
</comment>
<evidence type="ECO:0000256" key="6">
    <source>
        <dbReference type="ARBA" id="ARBA00022801"/>
    </source>
</evidence>
<keyword evidence="2" id="KW-0597">Phosphoprotein</keyword>
<dbReference type="RefSeq" id="WP_008424570.1">
    <property type="nucleotide sequence ID" value="NZ_AOIA01000122.1"/>
</dbReference>
<dbReference type="InterPro" id="IPR051347">
    <property type="entry name" value="Circadian_clock_KaiC-rel"/>
</dbReference>
<dbReference type="InterPro" id="IPR003593">
    <property type="entry name" value="AAA+_ATPase"/>
</dbReference>
<dbReference type="EMBL" id="AOIA01000122">
    <property type="protein sequence ID" value="ELY56978.1"/>
    <property type="molecule type" value="Genomic_DNA"/>
</dbReference>
<gene>
    <name evidence="8" type="ORF">C492_14245</name>
</gene>
<organism evidence="8 9">
    <name type="scientific">Natronococcus jeotgali DSM 18795</name>
    <dbReference type="NCBI Taxonomy" id="1227498"/>
    <lineage>
        <taxon>Archaea</taxon>
        <taxon>Methanobacteriati</taxon>
        <taxon>Methanobacteriota</taxon>
        <taxon>Stenosarchaea group</taxon>
        <taxon>Halobacteria</taxon>
        <taxon>Halobacteriales</taxon>
        <taxon>Natrialbaceae</taxon>
        <taxon>Natronococcus</taxon>
    </lineage>
</organism>
<feature type="domain" description="KaiC" evidence="7">
    <location>
        <begin position="236"/>
        <end position="470"/>
    </location>
</feature>
<name>L9X8L7_9EURY</name>
<dbReference type="PROSITE" id="PS51146">
    <property type="entry name" value="KAIC"/>
    <property type="match status" value="2"/>
</dbReference>
<dbReference type="InterPro" id="IPR030665">
    <property type="entry name" value="KaiC"/>
</dbReference>
<dbReference type="GO" id="GO:0016787">
    <property type="term" value="F:hydrolase activity"/>
    <property type="evidence" value="ECO:0007669"/>
    <property type="project" value="UniProtKB-KW"/>
</dbReference>
<keyword evidence="9" id="KW-1185">Reference proteome</keyword>
<dbReference type="STRING" id="1227498.C492_14245"/>
<protein>
    <recommendedName>
        <fullName evidence="1">non-specific serine/threonine protein kinase</fullName>
        <ecNumber evidence="1">2.7.11.1</ecNumber>
    </recommendedName>
</protein>
<dbReference type="AlphaFoldDB" id="L9X8L7"/>
<keyword evidence="4" id="KW-0677">Repeat</keyword>
<dbReference type="PATRIC" id="fig|1227498.3.peg.2785"/>
<evidence type="ECO:0000256" key="5">
    <source>
        <dbReference type="ARBA" id="ARBA00022777"/>
    </source>
</evidence>
<dbReference type="PANTHER" id="PTHR42926:SF1">
    <property type="entry name" value="CIRCADIAN CLOCK OSCILLATOR PROTEIN KAIC 1"/>
    <property type="match status" value="1"/>
</dbReference>
<dbReference type="GO" id="GO:0004674">
    <property type="term" value="F:protein serine/threonine kinase activity"/>
    <property type="evidence" value="ECO:0007669"/>
    <property type="project" value="UniProtKB-EC"/>
</dbReference>
<dbReference type="InterPro" id="IPR014774">
    <property type="entry name" value="KaiC-like_dom"/>
</dbReference>
<dbReference type="GO" id="GO:0005524">
    <property type="term" value="F:ATP binding"/>
    <property type="evidence" value="ECO:0007669"/>
    <property type="project" value="InterPro"/>
</dbReference>
<dbReference type="Gene3D" id="3.40.50.300">
    <property type="entry name" value="P-loop containing nucleotide triphosphate hydrolases"/>
    <property type="match status" value="2"/>
</dbReference>
<dbReference type="EC" id="2.7.11.1" evidence="1"/>
<feature type="domain" description="KaiC" evidence="7">
    <location>
        <begin position="1"/>
        <end position="234"/>
    </location>
</feature>
<dbReference type="OrthoDB" id="27015at2157"/>
<evidence type="ECO:0000256" key="1">
    <source>
        <dbReference type="ARBA" id="ARBA00012513"/>
    </source>
</evidence>
<dbReference type="SUPFAM" id="SSF52540">
    <property type="entry name" value="P-loop containing nucleoside triphosphate hydrolases"/>
    <property type="match status" value="2"/>
</dbReference>
<proteinExistence type="predicted"/>
<dbReference type="SMART" id="SM00382">
    <property type="entry name" value="AAA"/>
    <property type="match status" value="2"/>
</dbReference>
<evidence type="ECO:0000313" key="9">
    <source>
        <dbReference type="Proteomes" id="UP000011531"/>
    </source>
</evidence>
<dbReference type="InterPro" id="IPR010624">
    <property type="entry name" value="KaiC_dom"/>
</dbReference>
<sequence>MNSGINGLDEILNGGLAKGRMYLVRGEPGTGKTLLGMHFLEEGLQNDETVLFIHGEESRREILANGGAVSIDISDAEFLDLGPESDFFTDDDSYDLVEPSDIERDRYTKRIHEAIEEINPSRVVLDPISQLRYVEANEYQFRKRILSFMRFLKQHEITVLVTATLYSDPEYDTELRSLSDGIIKLTRGEDGRRVEATKHRALGQLDGDHGMEIRESGLEIFPRLIPESHEHAYTPELIHSGIDELDELLGGGFDQRTVTFISGPTGAGKTSTGTQLLTQAARDGLNSAIYLFEENMETFTHRSEAIDIPVTELREDGSLSVTEVEPLALSSEEFAHMVIDQVEKAETDIVMIDGIDGYTISIQGHQQDLVRELHALARYLKNRGVTVLITNEISEITGISEATDNQLSYIADNIAFVSYVEMDGSLRKVIGVLKKRTGDFEKTLREFEITGDGIYVGEPLTGLHGILQGSPMTQTIGTDANE</sequence>